<dbReference type="InterPro" id="IPR002172">
    <property type="entry name" value="LDrepeatLR_classA_rpt"/>
</dbReference>
<dbReference type="FunFam" id="4.10.400.10:FF:000004">
    <property type="entry name" value="Low-density lipoprotein receptor-related protein 1"/>
    <property type="match status" value="1"/>
</dbReference>
<dbReference type="Gene3D" id="4.10.400.10">
    <property type="entry name" value="Low-density Lipoprotein Receptor"/>
    <property type="match status" value="1"/>
</dbReference>
<dbReference type="OrthoDB" id="10017719at2759"/>
<name>A0A8S3UUE7_MYTED</name>
<dbReference type="InterPro" id="IPR023415">
    <property type="entry name" value="LDLR_class-A_CS"/>
</dbReference>
<comment type="caution">
    <text evidence="3">The sequence shown here is derived from an EMBL/GenBank/DDBJ whole genome shotgun (WGS) entry which is preliminary data.</text>
</comment>
<dbReference type="AlphaFoldDB" id="A0A8S3UUE7"/>
<proteinExistence type="predicted"/>
<dbReference type="EMBL" id="CAJPWZ010002965">
    <property type="protein sequence ID" value="CAG2249165.1"/>
    <property type="molecule type" value="Genomic_DNA"/>
</dbReference>
<evidence type="ECO:0000313" key="4">
    <source>
        <dbReference type="Proteomes" id="UP000683360"/>
    </source>
</evidence>
<evidence type="ECO:0000256" key="2">
    <source>
        <dbReference type="PROSITE-ProRule" id="PRU00124"/>
    </source>
</evidence>
<accession>A0A8S3UUE7</accession>
<dbReference type="InterPro" id="IPR036055">
    <property type="entry name" value="LDL_receptor-like_sf"/>
</dbReference>
<dbReference type="PROSITE" id="PS50068">
    <property type="entry name" value="LDLRA_2"/>
    <property type="match status" value="1"/>
</dbReference>
<dbReference type="SMART" id="SM00192">
    <property type="entry name" value="LDLa"/>
    <property type="match status" value="1"/>
</dbReference>
<keyword evidence="1 2" id="KW-1015">Disulfide bond</keyword>
<dbReference type="CDD" id="cd00112">
    <property type="entry name" value="LDLa"/>
    <property type="match status" value="1"/>
</dbReference>
<dbReference type="SUPFAM" id="SSF57424">
    <property type="entry name" value="LDL receptor-like module"/>
    <property type="match status" value="1"/>
</dbReference>
<keyword evidence="4" id="KW-1185">Reference proteome</keyword>
<organism evidence="3 4">
    <name type="scientific">Mytilus edulis</name>
    <name type="common">Blue mussel</name>
    <dbReference type="NCBI Taxonomy" id="6550"/>
    <lineage>
        <taxon>Eukaryota</taxon>
        <taxon>Metazoa</taxon>
        <taxon>Spiralia</taxon>
        <taxon>Lophotrochozoa</taxon>
        <taxon>Mollusca</taxon>
        <taxon>Bivalvia</taxon>
        <taxon>Autobranchia</taxon>
        <taxon>Pteriomorphia</taxon>
        <taxon>Mytilida</taxon>
        <taxon>Mytiloidea</taxon>
        <taxon>Mytilidae</taxon>
        <taxon>Mytilinae</taxon>
        <taxon>Mytilus</taxon>
    </lineage>
</organism>
<protein>
    <submittedName>
        <fullName evidence="3">Uncharacterized protein</fullName>
    </submittedName>
</protein>
<feature type="disulfide bond" evidence="2">
    <location>
        <begin position="172"/>
        <end position="184"/>
    </location>
</feature>
<sequence>MSVPITDATASNVTVGLVKYDTDWPKCSWFDGLCDPSFDICLNGACITTSNTEDTNHIDFHKTTITPNPVVFNDSISQIGLLRHLNSNKNNSDFFYFSVPTTSTAQPTTDKDLTTAQTDLTTAQTDLTTAQTTITVTTTNRWWRTSTPTTNTMLLRTTGITSRTNYSTGKTCRVSQFQCRNGRCINMSWRCDGDNDCTDNSDEIMCGM</sequence>
<dbReference type="Pfam" id="PF00057">
    <property type="entry name" value="Ldl_recept_a"/>
    <property type="match status" value="1"/>
</dbReference>
<reference evidence="3" key="1">
    <citation type="submission" date="2021-03" db="EMBL/GenBank/DDBJ databases">
        <authorList>
            <person name="Bekaert M."/>
        </authorList>
    </citation>
    <scope>NUCLEOTIDE SEQUENCE</scope>
</reference>
<dbReference type="Proteomes" id="UP000683360">
    <property type="component" value="Unassembled WGS sequence"/>
</dbReference>
<feature type="disulfide bond" evidence="2">
    <location>
        <begin position="179"/>
        <end position="197"/>
    </location>
</feature>
<dbReference type="PROSITE" id="PS01209">
    <property type="entry name" value="LDLRA_1"/>
    <property type="match status" value="1"/>
</dbReference>
<gene>
    <name evidence="3" type="ORF">MEDL_60961</name>
</gene>
<feature type="disulfide bond" evidence="2">
    <location>
        <begin position="191"/>
        <end position="206"/>
    </location>
</feature>
<evidence type="ECO:0000313" key="3">
    <source>
        <dbReference type="EMBL" id="CAG2249165.1"/>
    </source>
</evidence>
<evidence type="ECO:0000256" key="1">
    <source>
        <dbReference type="ARBA" id="ARBA00023157"/>
    </source>
</evidence>